<protein>
    <recommendedName>
        <fullName evidence="4">Methyltransferase FkbM domain-containing protein</fullName>
    </recommendedName>
</protein>
<name>A0ABQ2Q6L7_9GAMM</name>
<dbReference type="RefSeq" id="WP_188919116.1">
    <property type="nucleotide sequence ID" value="NZ_BMQV01000012.1"/>
</dbReference>
<accession>A0ABQ2Q6L7</accession>
<dbReference type="PANTHER" id="PTHR23159">
    <property type="entry name" value="CENTROSOMAL PROTEIN 2"/>
    <property type="match status" value="1"/>
</dbReference>
<evidence type="ECO:0000313" key="2">
    <source>
        <dbReference type="EMBL" id="GGP50348.1"/>
    </source>
</evidence>
<sequence length="810" mass="91456">MANKDLNDTADNKVVSNKVDYVFHLGAGVGVDIIKYQALQSKQIFLYEGNPDTFTFLSNEYKSLADVTIYSDVISPQKESAKFLITSPAQFSSLGSVEYFRKKFKNLKVQEKKKVMRFGLSELIKRHSDAFKSSTVVLDLKLNGIEFDLLNNASADELLLFKNINIQALKDCTSVDYEKSKNDTISSLLKLGFVLDSINFDSVFVNYEFKFLQEQSALSNLSNSIEAIVVNNGSLQEELNTAQQALAQQITKSEQYEQTIKQEFLTLTEEISSLNDDKQRLSDIVLELETNSRQLTAIKLKLETDKKQQSEKAAADTAALTTKVSELEANNKQLIETKTKLETDKKKQSEQAAADTAALTTKVSELEANNKQLIETKTKLEADKKQQSEKVASDTAALTTKVSKLEERNKQLIEIKTKLETDAKKQREHATENIAELNEKIIQLENAIKQLEIDRKQVELDSKNQIEKNEVNIAQLKNKIEQLQSDNQALVEKNNAEVNALKLKVTALELTNQALEKSLHINDKALDSLVEKITASQSKELDNLKNRLAWHIQKQAENSTKQIESFIGVQSFLESGSLTMEYHGWPISSDIALFLLGKIKSNNYDLIIEFGSGTSTRLFAQAMQHDIIGTQPHIEDLAPKRIGKDTRKNEIELVDYLQDLPQRVLTFEHNKKYYDKTLASLQQNGLDNIVNLVHAPLVDCKINNDDYLYYSCDNALKHIADLFEGRTAKILVLIDGPPGATGPLARLPAVTKLLNHLGSHQMDLVLDDYNREEEKTIAERWKETIKARFIDIEEEIVPCEKGAWFCRVNP</sequence>
<evidence type="ECO:0008006" key="4">
    <source>
        <dbReference type="Google" id="ProtNLM"/>
    </source>
</evidence>
<dbReference type="EMBL" id="BMQV01000012">
    <property type="protein sequence ID" value="GGP50348.1"/>
    <property type="molecule type" value="Genomic_DNA"/>
</dbReference>
<dbReference type="Proteomes" id="UP000654367">
    <property type="component" value="Unassembled WGS sequence"/>
</dbReference>
<dbReference type="Gene3D" id="3.40.50.150">
    <property type="entry name" value="Vaccinia Virus protein VP39"/>
    <property type="match status" value="1"/>
</dbReference>
<reference evidence="3" key="1">
    <citation type="journal article" date="2019" name="Int. J. Syst. Evol. Microbiol.">
        <title>The Global Catalogue of Microorganisms (GCM) 10K type strain sequencing project: providing services to taxonomists for standard genome sequencing and annotation.</title>
        <authorList>
            <consortium name="The Broad Institute Genomics Platform"/>
            <consortium name="The Broad Institute Genome Sequencing Center for Infectious Disease"/>
            <person name="Wu L."/>
            <person name="Ma J."/>
        </authorList>
    </citation>
    <scope>NUCLEOTIDE SEQUENCE [LARGE SCALE GENOMIC DNA]</scope>
    <source>
        <strain evidence="3">JCM 32304</strain>
    </source>
</reference>
<keyword evidence="1" id="KW-0175">Coiled coil</keyword>
<keyword evidence="3" id="KW-1185">Reference proteome</keyword>
<dbReference type="PANTHER" id="PTHR23159:SF60">
    <property type="entry name" value="SPINDLE ASSEMBLY ABNORMAL PROTEIN 4"/>
    <property type="match status" value="1"/>
</dbReference>
<proteinExistence type="predicted"/>
<dbReference type="InterPro" id="IPR029063">
    <property type="entry name" value="SAM-dependent_MTases_sf"/>
</dbReference>
<organism evidence="2 3">
    <name type="scientific">Shewanella saliphila</name>
    <dbReference type="NCBI Taxonomy" id="2282698"/>
    <lineage>
        <taxon>Bacteria</taxon>
        <taxon>Pseudomonadati</taxon>
        <taxon>Pseudomonadota</taxon>
        <taxon>Gammaproteobacteria</taxon>
        <taxon>Alteromonadales</taxon>
        <taxon>Shewanellaceae</taxon>
        <taxon>Shewanella</taxon>
    </lineage>
</organism>
<comment type="caution">
    <text evidence="2">The sequence shown here is derived from an EMBL/GenBank/DDBJ whole genome shotgun (WGS) entry which is preliminary data.</text>
</comment>
<gene>
    <name evidence="2" type="ORF">GCM10009409_16060</name>
</gene>
<feature type="coiled-coil region" evidence="1">
    <location>
        <begin position="317"/>
        <end position="518"/>
    </location>
</feature>
<feature type="coiled-coil region" evidence="1">
    <location>
        <begin position="232"/>
        <end position="291"/>
    </location>
</feature>
<evidence type="ECO:0000313" key="3">
    <source>
        <dbReference type="Proteomes" id="UP000654367"/>
    </source>
</evidence>
<evidence type="ECO:0000256" key="1">
    <source>
        <dbReference type="SAM" id="Coils"/>
    </source>
</evidence>